<accession>A0A1F2WHS2</accession>
<dbReference type="PANTHER" id="PTHR35526:SF3">
    <property type="entry name" value="ANTI-SIGMA-F FACTOR RSBW"/>
    <property type="match status" value="1"/>
</dbReference>
<keyword evidence="1" id="KW-0723">Serine/threonine-protein kinase</keyword>
<dbReference type="Pfam" id="PF13581">
    <property type="entry name" value="HATPase_c_2"/>
    <property type="match status" value="1"/>
</dbReference>
<dbReference type="PANTHER" id="PTHR35526">
    <property type="entry name" value="ANTI-SIGMA-F FACTOR RSBW-RELATED"/>
    <property type="match status" value="1"/>
</dbReference>
<comment type="caution">
    <text evidence="3">The sequence shown here is derived from an EMBL/GenBank/DDBJ whole genome shotgun (WGS) entry which is preliminary data.</text>
</comment>
<reference evidence="3 4" key="1">
    <citation type="journal article" date="2016" name="Nat. Commun.">
        <title>Thousands of microbial genomes shed light on interconnected biogeochemical processes in an aquifer system.</title>
        <authorList>
            <person name="Anantharaman K."/>
            <person name="Brown C.T."/>
            <person name="Hug L.A."/>
            <person name="Sharon I."/>
            <person name="Castelle C.J."/>
            <person name="Probst A.J."/>
            <person name="Thomas B.C."/>
            <person name="Singh A."/>
            <person name="Wilkins M.J."/>
            <person name="Karaoz U."/>
            <person name="Brodie E.L."/>
            <person name="Williams K.H."/>
            <person name="Hubbard S.S."/>
            <person name="Banfield J.F."/>
        </authorList>
    </citation>
    <scope>NUCLEOTIDE SEQUENCE [LARGE SCALE GENOMIC DNA]</scope>
</reference>
<dbReference type="Proteomes" id="UP000177876">
    <property type="component" value="Unassembled WGS sequence"/>
</dbReference>
<feature type="domain" description="Histidine kinase/HSP90-like ATPase" evidence="2">
    <location>
        <begin position="1"/>
        <end position="124"/>
    </location>
</feature>
<protein>
    <recommendedName>
        <fullName evidence="2">Histidine kinase/HSP90-like ATPase domain-containing protein</fullName>
    </recommendedName>
</protein>
<keyword evidence="1" id="KW-0808">Transferase</keyword>
<sequence>MPAKPKYVGLARLLAGSVARRMSFSEENIDDLKLAISEMCTNAIIHTGNGEIYRPPIIVHYIAGDDFLTVWVKDQGPGFDPSCLIEERKELLTKGFGIPLIKSLVDIFECDSRPESGTLVSITKYRRQGDRES</sequence>
<dbReference type="InterPro" id="IPR050267">
    <property type="entry name" value="Anti-sigma-factor_SerPK"/>
</dbReference>
<dbReference type="STRING" id="1797197.A2Y75_03645"/>
<organism evidence="3 4">
    <name type="scientific">Candidatus Solincola sediminis</name>
    <dbReference type="NCBI Taxonomy" id="1797199"/>
    <lineage>
        <taxon>Bacteria</taxon>
        <taxon>Bacillati</taxon>
        <taxon>Actinomycetota</taxon>
        <taxon>Candidatus Geothermincolia</taxon>
        <taxon>Candidatus Geothermincolales</taxon>
        <taxon>Candidatus Geothermincolaceae</taxon>
        <taxon>Candidatus Solincola</taxon>
    </lineage>
</organism>
<keyword evidence="1" id="KW-0418">Kinase</keyword>
<dbReference type="CDD" id="cd16936">
    <property type="entry name" value="HATPase_RsbW-like"/>
    <property type="match status" value="1"/>
</dbReference>
<evidence type="ECO:0000256" key="1">
    <source>
        <dbReference type="ARBA" id="ARBA00022527"/>
    </source>
</evidence>
<gene>
    <name evidence="3" type="ORF">A2Y75_03645</name>
</gene>
<dbReference type="GO" id="GO:0004674">
    <property type="term" value="F:protein serine/threonine kinase activity"/>
    <property type="evidence" value="ECO:0007669"/>
    <property type="project" value="UniProtKB-KW"/>
</dbReference>
<name>A0A1F2WHS2_9ACTN</name>
<proteinExistence type="predicted"/>
<dbReference type="EMBL" id="MELK01000047">
    <property type="protein sequence ID" value="OFW56390.1"/>
    <property type="molecule type" value="Genomic_DNA"/>
</dbReference>
<dbReference type="InterPro" id="IPR003594">
    <property type="entry name" value="HATPase_dom"/>
</dbReference>
<evidence type="ECO:0000259" key="2">
    <source>
        <dbReference type="Pfam" id="PF13581"/>
    </source>
</evidence>
<dbReference type="SUPFAM" id="SSF55874">
    <property type="entry name" value="ATPase domain of HSP90 chaperone/DNA topoisomerase II/histidine kinase"/>
    <property type="match status" value="1"/>
</dbReference>
<dbReference type="AlphaFoldDB" id="A0A1F2WHS2"/>
<dbReference type="Gene3D" id="3.30.565.10">
    <property type="entry name" value="Histidine kinase-like ATPase, C-terminal domain"/>
    <property type="match status" value="1"/>
</dbReference>
<evidence type="ECO:0000313" key="4">
    <source>
        <dbReference type="Proteomes" id="UP000177876"/>
    </source>
</evidence>
<evidence type="ECO:0000313" key="3">
    <source>
        <dbReference type="EMBL" id="OFW56390.1"/>
    </source>
</evidence>
<dbReference type="InterPro" id="IPR036890">
    <property type="entry name" value="HATPase_C_sf"/>
</dbReference>